<evidence type="ECO:0000259" key="1">
    <source>
        <dbReference type="Pfam" id="PF14062"/>
    </source>
</evidence>
<protein>
    <recommendedName>
        <fullName evidence="1">DUF4253 domain-containing protein</fullName>
    </recommendedName>
</protein>
<feature type="domain" description="DUF4253" evidence="1">
    <location>
        <begin position="162"/>
        <end position="263"/>
    </location>
</feature>
<reference evidence="3" key="1">
    <citation type="journal article" date="2019" name="Int. J. Syst. Evol. Microbiol.">
        <title>The Global Catalogue of Microorganisms (GCM) 10K type strain sequencing project: providing services to taxonomists for standard genome sequencing and annotation.</title>
        <authorList>
            <consortium name="The Broad Institute Genomics Platform"/>
            <consortium name="The Broad Institute Genome Sequencing Center for Infectious Disease"/>
            <person name="Wu L."/>
            <person name="Ma J."/>
        </authorList>
    </citation>
    <scope>NUCLEOTIDE SEQUENCE [LARGE SCALE GENOMIC DNA]</scope>
    <source>
        <strain evidence="3">JCM 17326</strain>
    </source>
</reference>
<name>A0ABP6XX38_9ACTN</name>
<dbReference type="RefSeq" id="WP_345567298.1">
    <property type="nucleotide sequence ID" value="NZ_BAABDQ010000015.1"/>
</dbReference>
<dbReference type="Proteomes" id="UP001500630">
    <property type="component" value="Unassembled WGS sequence"/>
</dbReference>
<evidence type="ECO:0000313" key="3">
    <source>
        <dbReference type="Proteomes" id="UP001500630"/>
    </source>
</evidence>
<sequence>MTRFQVPDGLRGRLITPKPAWARTGEPVTDPVLWITDDLLRDQEAGRLWADLLTRHRESGLWPLLLGNGGDHVTPWHAGDLAPVPSSWADELDVEGELSKTWGKERVFWRQFEEEPPPFDEWPGLARAGEQGPDPDRRAFELATTPSGIRRLLTGTDHSPFLGLVPARDGAETIIAVGWSSAAGGARATVVLRSWQERFGVRLCSLGPDTLNVTVAWPPRTLEHARHVAVEHYAFCPDLRQDNDFEEYAAEIVDAPVWSFWWD</sequence>
<proteinExistence type="predicted"/>
<comment type="caution">
    <text evidence="2">The sequence shown here is derived from an EMBL/GenBank/DDBJ whole genome shotgun (WGS) entry which is preliminary data.</text>
</comment>
<organism evidence="2 3">
    <name type="scientific">Nonomuraea rosea</name>
    <dbReference type="NCBI Taxonomy" id="638574"/>
    <lineage>
        <taxon>Bacteria</taxon>
        <taxon>Bacillati</taxon>
        <taxon>Actinomycetota</taxon>
        <taxon>Actinomycetes</taxon>
        <taxon>Streptosporangiales</taxon>
        <taxon>Streptosporangiaceae</taxon>
        <taxon>Nonomuraea</taxon>
    </lineage>
</organism>
<dbReference type="Pfam" id="PF14062">
    <property type="entry name" value="DUF4253"/>
    <property type="match status" value="1"/>
</dbReference>
<keyword evidence="3" id="KW-1185">Reference proteome</keyword>
<evidence type="ECO:0000313" key="2">
    <source>
        <dbReference type="EMBL" id="GAA3573091.1"/>
    </source>
</evidence>
<gene>
    <name evidence="2" type="ORF">GCM10022419_062530</name>
</gene>
<dbReference type="EMBL" id="BAABDQ010000015">
    <property type="protein sequence ID" value="GAA3573091.1"/>
    <property type="molecule type" value="Genomic_DNA"/>
</dbReference>
<dbReference type="InterPro" id="IPR025349">
    <property type="entry name" value="DUF4253"/>
</dbReference>
<accession>A0ABP6XX38</accession>